<dbReference type="OrthoDB" id="862563at2"/>
<comment type="caution">
    <text evidence="3">The sequence shown here is derived from an EMBL/GenBank/DDBJ whole genome shotgun (WGS) entry which is preliminary data.</text>
</comment>
<accession>A0A2W1N9S5</accession>
<evidence type="ECO:0000313" key="4">
    <source>
        <dbReference type="Proteomes" id="UP000249248"/>
    </source>
</evidence>
<dbReference type="AlphaFoldDB" id="A0A2W1N9S5"/>
<evidence type="ECO:0000256" key="1">
    <source>
        <dbReference type="ARBA" id="ARBA00022729"/>
    </source>
</evidence>
<organism evidence="3 4">
    <name type="scientific">Putridiphycobacter roseus</name>
    <dbReference type="NCBI Taxonomy" id="2219161"/>
    <lineage>
        <taxon>Bacteria</taxon>
        <taxon>Pseudomonadati</taxon>
        <taxon>Bacteroidota</taxon>
        <taxon>Flavobacteriia</taxon>
        <taxon>Flavobacteriales</taxon>
        <taxon>Crocinitomicaceae</taxon>
        <taxon>Putridiphycobacter</taxon>
    </lineage>
</organism>
<name>A0A2W1N9S5_9FLAO</name>
<sequence length="422" mass="47042">IGSHKYFGFIKLKPNGDTLIFRTYLDLYQQNNDDRVVQPGGFLQDPIDSAFYGTVNVYRYSDLVGGTALFKLSKTGELLWHQTYYGISGNFRIFNAASLIKIAPDRLIIGGTQTHTPAANADWRDNTKILIVDTLGNIIQTKVYPTDQLAYGCNGLSQTIDGGYIYGGQNGTFVQNGNAKRFRARILKLDTNLDEEWRIMEGIETSQSLINCENILSLNETTFLGVGRSMDTNFTAQNGVPGTGWLIKFSIYGDILWQRFYQKVLPDNNTNNFPRHVLYDVAITPDSGFVMVGQSQNFEASNPEPIGQLGWLLKTDKHGCLVPGCEQFDDLSVAETGLPQIGLKLYPNPASNELYVYYANANHLQSTQATLFNSQGQQVMQFSVNTNNTTYMIDVSKFAKGLYVLQVSDGNSVLKTEKLVLE</sequence>
<dbReference type="EMBL" id="QKSB01000016">
    <property type="protein sequence ID" value="PZE15783.1"/>
    <property type="molecule type" value="Genomic_DNA"/>
</dbReference>
<evidence type="ECO:0000313" key="3">
    <source>
        <dbReference type="EMBL" id="PZE15783.1"/>
    </source>
</evidence>
<keyword evidence="4" id="KW-1185">Reference proteome</keyword>
<dbReference type="Pfam" id="PF18962">
    <property type="entry name" value="Por_Secre_tail"/>
    <property type="match status" value="1"/>
</dbReference>
<keyword evidence="1" id="KW-0732">Signal</keyword>
<dbReference type="InterPro" id="IPR026444">
    <property type="entry name" value="Secre_tail"/>
</dbReference>
<dbReference type="NCBIfam" id="TIGR04183">
    <property type="entry name" value="Por_Secre_tail"/>
    <property type="match status" value="1"/>
</dbReference>
<dbReference type="RefSeq" id="WP_146239285.1">
    <property type="nucleotide sequence ID" value="NZ_QKSB01000016.1"/>
</dbReference>
<feature type="domain" description="Secretion system C-terminal sorting" evidence="2">
    <location>
        <begin position="345"/>
        <end position="420"/>
    </location>
</feature>
<gene>
    <name evidence="3" type="ORF">DNU06_16045</name>
</gene>
<feature type="non-terminal residue" evidence="3">
    <location>
        <position position="1"/>
    </location>
</feature>
<evidence type="ECO:0000259" key="2">
    <source>
        <dbReference type="Pfam" id="PF18962"/>
    </source>
</evidence>
<dbReference type="Proteomes" id="UP000249248">
    <property type="component" value="Unassembled WGS sequence"/>
</dbReference>
<proteinExistence type="predicted"/>
<protein>
    <recommendedName>
        <fullName evidence="2">Secretion system C-terminal sorting domain-containing protein</fullName>
    </recommendedName>
</protein>
<reference evidence="3 4" key="1">
    <citation type="submission" date="2018-06" db="EMBL/GenBank/DDBJ databases">
        <title>The draft genome sequence of Crocinitomix sp. SM1701.</title>
        <authorList>
            <person name="Zhang X."/>
        </authorList>
    </citation>
    <scope>NUCLEOTIDE SEQUENCE [LARGE SCALE GENOMIC DNA]</scope>
    <source>
        <strain evidence="3 4">SM1701</strain>
    </source>
</reference>